<dbReference type="AlphaFoldDB" id="A0A699XG25"/>
<organism evidence="2">
    <name type="scientific">Tanacetum cinerariifolium</name>
    <name type="common">Dalmatian daisy</name>
    <name type="synonym">Chrysanthemum cinerariifolium</name>
    <dbReference type="NCBI Taxonomy" id="118510"/>
    <lineage>
        <taxon>Eukaryota</taxon>
        <taxon>Viridiplantae</taxon>
        <taxon>Streptophyta</taxon>
        <taxon>Embryophyta</taxon>
        <taxon>Tracheophyta</taxon>
        <taxon>Spermatophyta</taxon>
        <taxon>Magnoliopsida</taxon>
        <taxon>eudicotyledons</taxon>
        <taxon>Gunneridae</taxon>
        <taxon>Pentapetalae</taxon>
        <taxon>asterids</taxon>
        <taxon>campanulids</taxon>
        <taxon>Asterales</taxon>
        <taxon>Asteraceae</taxon>
        <taxon>Asteroideae</taxon>
        <taxon>Anthemideae</taxon>
        <taxon>Anthemidinae</taxon>
        <taxon>Tanacetum</taxon>
    </lineage>
</organism>
<proteinExistence type="predicted"/>
<name>A0A699XG25_TANCI</name>
<comment type="caution">
    <text evidence="2">The sequence shown here is derived from an EMBL/GenBank/DDBJ whole genome shotgun (WGS) entry which is preliminary data.</text>
</comment>
<evidence type="ECO:0000256" key="1">
    <source>
        <dbReference type="SAM" id="MobiDB-lite"/>
    </source>
</evidence>
<protein>
    <submittedName>
        <fullName evidence="2">Uncharacterized protein</fullName>
    </submittedName>
</protein>
<gene>
    <name evidence="2" type="ORF">Tci_929339</name>
</gene>
<sequence>PNSTYTRYHSTPSYNMAAETVKDAAGSVLKEQGQQGGPSQAEGASSTPAADGEESGEITSKKGGMCGVARRVPN</sequence>
<dbReference type="EMBL" id="BKCJ011840248">
    <property type="protein sequence ID" value="GFD57370.1"/>
    <property type="molecule type" value="Genomic_DNA"/>
</dbReference>
<feature type="region of interest" description="Disordered" evidence="1">
    <location>
        <begin position="25"/>
        <end position="74"/>
    </location>
</feature>
<reference evidence="2" key="1">
    <citation type="journal article" date="2019" name="Sci. Rep.">
        <title>Draft genome of Tanacetum cinerariifolium, the natural source of mosquito coil.</title>
        <authorList>
            <person name="Yamashiro T."/>
            <person name="Shiraishi A."/>
            <person name="Satake H."/>
            <person name="Nakayama K."/>
        </authorList>
    </citation>
    <scope>NUCLEOTIDE SEQUENCE</scope>
</reference>
<accession>A0A699XG25</accession>
<feature type="non-terminal residue" evidence="2">
    <location>
        <position position="1"/>
    </location>
</feature>
<evidence type="ECO:0000313" key="2">
    <source>
        <dbReference type="EMBL" id="GFD57370.1"/>
    </source>
</evidence>